<proteinExistence type="predicted"/>
<reference evidence="2" key="1">
    <citation type="journal article" date="2019" name="Int. J. Syst. Evol. Microbiol.">
        <title>The Global Catalogue of Microorganisms (GCM) 10K type strain sequencing project: providing services to taxonomists for standard genome sequencing and annotation.</title>
        <authorList>
            <consortium name="The Broad Institute Genomics Platform"/>
            <consortium name="The Broad Institute Genome Sequencing Center for Infectious Disease"/>
            <person name="Wu L."/>
            <person name="Ma J."/>
        </authorList>
    </citation>
    <scope>NUCLEOTIDE SEQUENCE [LARGE SCALE GENOMIC DNA]</scope>
    <source>
        <strain evidence="2">JCM 16904</strain>
    </source>
</reference>
<dbReference type="Proteomes" id="UP001500902">
    <property type="component" value="Unassembled WGS sequence"/>
</dbReference>
<keyword evidence="2" id="KW-1185">Reference proteome</keyword>
<name>A0ABP7E4S1_9ACTN</name>
<gene>
    <name evidence="1" type="ORF">GCM10022224_094860</name>
</gene>
<evidence type="ECO:0000313" key="1">
    <source>
        <dbReference type="EMBL" id="GAA3714261.1"/>
    </source>
</evidence>
<protein>
    <submittedName>
        <fullName evidence="1">Uncharacterized protein</fullName>
    </submittedName>
</protein>
<comment type="caution">
    <text evidence="1">The sequence shown here is derived from an EMBL/GenBank/DDBJ whole genome shotgun (WGS) entry which is preliminary data.</text>
</comment>
<organism evidence="1 2">
    <name type="scientific">Nonomuraea antimicrobica</name>
    <dbReference type="NCBI Taxonomy" id="561173"/>
    <lineage>
        <taxon>Bacteria</taxon>
        <taxon>Bacillati</taxon>
        <taxon>Actinomycetota</taxon>
        <taxon>Actinomycetes</taxon>
        <taxon>Streptosporangiales</taxon>
        <taxon>Streptosporangiaceae</taxon>
        <taxon>Nonomuraea</taxon>
    </lineage>
</organism>
<evidence type="ECO:0000313" key="2">
    <source>
        <dbReference type="Proteomes" id="UP001500902"/>
    </source>
</evidence>
<dbReference type="EMBL" id="BAAAZP010000224">
    <property type="protein sequence ID" value="GAA3714261.1"/>
    <property type="molecule type" value="Genomic_DNA"/>
</dbReference>
<accession>A0ABP7E4S1</accession>
<sequence length="111" mass="11969">MVTSAFAIDPPITLKAGIRDDKPVHLPLSGLNLTLTGSGADDCIRAIILDLLTQADAHRAHIIIPARDAEHWFGPTIAALADHLPELLLVATFDEAIGYLEEQLVSRRGLL</sequence>